<comment type="similarity">
    <text evidence="2">Belongs to the acyl-CoA dehydrogenase family.</text>
</comment>
<dbReference type="Pfam" id="PF00441">
    <property type="entry name" value="Acyl-CoA_dh_1"/>
    <property type="match status" value="1"/>
</dbReference>
<evidence type="ECO:0000256" key="1">
    <source>
        <dbReference type="ARBA" id="ARBA00001974"/>
    </source>
</evidence>
<dbReference type="InterPro" id="IPR037069">
    <property type="entry name" value="AcylCoA_DH/ox_N_sf"/>
</dbReference>
<dbReference type="GO" id="GO:0050660">
    <property type="term" value="F:flavin adenine dinucleotide binding"/>
    <property type="evidence" value="ECO:0007669"/>
    <property type="project" value="InterPro"/>
</dbReference>
<organism evidence="8 9">
    <name type="scientific">Novosphingobium fluoreni</name>
    <dbReference type="NCBI Taxonomy" id="1391222"/>
    <lineage>
        <taxon>Bacteria</taxon>
        <taxon>Pseudomonadati</taxon>
        <taxon>Pseudomonadota</taxon>
        <taxon>Alphaproteobacteria</taxon>
        <taxon>Sphingomonadales</taxon>
        <taxon>Sphingomonadaceae</taxon>
        <taxon>Novosphingobium</taxon>
    </lineage>
</organism>
<dbReference type="RefSeq" id="WP_183616952.1">
    <property type="nucleotide sequence ID" value="NZ_JACIDY010000004.1"/>
</dbReference>
<dbReference type="InterPro" id="IPR013786">
    <property type="entry name" value="AcylCoA_DH/ox_N"/>
</dbReference>
<name>A0A7W6BYL1_9SPHN</name>
<proteinExistence type="inferred from homology"/>
<keyword evidence="4" id="KW-0274">FAD</keyword>
<dbReference type="InterPro" id="IPR036250">
    <property type="entry name" value="AcylCo_DH-like_C"/>
</dbReference>
<dbReference type="Gene3D" id="1.20.140.10">
    <property type="entry name" value="Butyryl-CoA Dehydrogenase, subunit A, domain 3"/>
    <property type="match status" value="1"/>
</dbReference>
<dbReference type="InterPro" id="IPR009075">
    <property type="entry name" value="AcylCo_DH/oxidase_C"/>
</dbReference>
<dbReference type="SUPFAM" id="SSF47203">
    <property type="entry name" value="Acyl-CoA dehydrogenase C-terminal domain-like"/>
    <property type="match status" value="1"/>
</dbReference>
<protein>
    <submittedName>
        <fullName evidence="8">Alkylation response protein AidB-like acyl-CoA dehydrogenase</fullName>
    </submittedName>
</protein>
<dbReference type="Gene3D" id="2.40.110.10">
    <property type="entry name" value="Butyryl-CoA Dehydrogenase, subunit A, domain 2"/>
    <property type="match status" value="1"/>
</dbReference>
<gene>
    <name evidence="8" type="ORF">GGR39_001968</name>
</gene>
<evidence type="ECO:0000259" key="7">
    <source>
        <dbReference type="Pfam" id="PF02771"/>
    </source>
</evidence>
<dbReference type="SUPFAM" id="SSF56645">
    <property type="entry name" value="Acyl-CoA dehydrogenase NM domain-like"/>
    <property type="match status" value="1"/>
</dbReference>
<evidence type="ECO:0000256" key="3">
    <source>
        <dbReference type="ARBA" id="ARBA00022630"/>
    </source>
</evidence>
<dbReference type="PANTHER" id="PTHR43884">
    <property type="entry name" value="ACYL-COA DEHYDROGENASE"/>
    <property type="match status" value="1"/>
</dbReference>
<evidence type="ECO:0000256" key="4">
    <source>
        <dbReference type="ARBA" id="ARBA00022827"/>
    </source>
</evidence>
<reference evidence="8 9" key="1">
    <citation type="submission" date="2020-08" db="EMBL/GenBank/DDBJ databases">
        <title>Genomic Encyclopedia of Type Strains, Phase IV (KMG-IV): sequencing the most valuable type-strain genomes for metagenomic binning, comparative biology and taxonomic classification.</title>
        <authorList>
            <person name="Goeker M."/>
        </authorList>
    </citation>
    <scope>NUCLEOTIDE SEQUENCE [LARGE SCALE GENOMIC DNA]</scope>
    <source>
        <strain evidence="8 9">DSM 27568</strain>
    </source>
</reference>
<evidence type="ECO:0000259" key="6">
    <source>
        <dbReference type="Pfam" id="PF00441"/>
    </source>
</evidence>
<evidence type="ECO:0000313" key="9">
    <source>
        <dbReference type="Proteomes" id="UP000561459"/>
    </source>
</evidence>
<dbReference type="AlphaFoldDB" id="A0A7W6BYL1"/>
<dbReference type="Gene3D" id="1.10.540.10">
    <property type="entry name" value="Acyl-CoA dehydrogenase/oxidase, N-terminal domain"/>
    <property type="match status" value="1"/>
</dbReference>
<comment type="cofactor">
    <cofactor evidence="1">
        <name>FAD</name>
        <dbReference type="ChEBI" id="CHEBI:57692"/>
    </cofactor>
</comment>
<sequence length="366" mass="39687">MDFNPSDLQRMLLDSAERYLSERFTLEHRRSLRETPDGLDTDAWEKFAELGWLALAIPEDLGGLGGSMADVAALATALGYSCVSQPFTSTAVVAPIILAGADDVQTDLIEEIVGGSARIALAHDEIGDRYDYSEPRGTSLTGGGNGQVLNGQKMVVIDAPSATHLIVSANEGDELVLVLVPADAAGTEQSPYPLYDGTRAADIRFDGVEGGVVLARGHKARDLLAKALDHGRVAYAAQMVGSMEADLALCSSYLKERQQFGQPIGKFQALQHIMADMFVATHQARSILYFALSTIDASAEERARAISLARINISEAYQIVARQAIQLHGGYGITDEYDVSHHYRYQMVLEKLYGDAAFYERRLASL</sequence>
<accession>A0A7W6BYL1</accession>
<dbReference type="PANTHER" id="PTHR43884:SF20">
    <property type="entry name" value="ACYL-COA DEHYDROGENASE FADE28"/>
    <property type="match status" value="1"/>
</dbReference>
<evidence type="ECO:0000313" key="8">
    <source>
        <dbReference type="EMBL" id="MBB3940311.1"/>
    </source>
</evidence>
<keyword evidence="9" id="KW-1185">Reference proteome</keyword>
<dbReference type="Pfam" id="PF02771">
    <property type="entry name" value="Acyl-CoA_dh_N"/>
    <property type="match status" value="1"/>
</dbReference>
<feature type="domain" description="Acyl-CoA dehydrogenase/oxidase C-terminal" evidence="6">
    <location>
        <begin position="225"/>
        <end position="352"/>
    </location>
</feature>
<comment type="caution">
    <text evidence="8">The sequence shown here is derived from an EMBL/GenBank/DDBJ whole genome shotgun (WGS) entry which is preliminary data.</text>
</comment>
<dbReference type="GO" id="GO:0003995">
    <property type="term" value="F:acyl-CoA dehydrogenase activity"/>
    <property type="evidence" value="ECO:0007669"/>
    <property type="project" value="TreeGrafter"/>
</dbReference>
<evidence type="ECO:0000256" key="5">
    <source>
        <dbReference type="ARBA" id="ARBA00023002"/>
    </source>
</evidence>
<dbReference type="CDD" id="cd00567">
    <property type="entry name" value="ACAD"/>
    <property type="match status" value="1"/>
</dbReference>
<dbReference type="InterPro" id="IPR046373">
    <property type="entry name" value="Acyl-CoA_Oxase/DH_mid-dom_sf"/>
</dbReference>
<evidence type="ECO:0000256" key="2">
    <source>
        <dbReference type="ARBA" id="ARBA00009347"/>
    </source>
</evidence>
<dbReference type="InterPro" id="IPR009100">
    <property type="entry name" value="AcylCoA_DH/oxidase_NM_dom_sf"/>
</dbReference>
<dbReference type="EMBL" id="JACIDY010000004">
    <property type="protein sequence ID" value="MBB3940311.1"/>
    <property type="molecule type" value="Genomic_DNA"/>
</dbReference>
<keyword evidence="5" id="KW-0560">Oxidoreductase</keyword>
<feature type="domain" description="Acyl-CoA dehydrogenase/oxidase N-terminal" evidence="7">
    <location>
        <begin position="7"/>
        <end position="115"/>
    </location>
</feature>
<keyword evidence="3" id="KW-0285">Flavoprotein</keyword>
<dbReference type="Proteomes" id="UP000561459">
    <property type="component" value="Unassembled WGS sequence"/>
</dbReference>